<dbReference type="PANTHER" id="PTHR19324">
    <property type="entry name" value="PERFORIN-LIKE PROTEIN 1"/>
    <property type="match status" value="1"/>
</dbReference>
<sequence length="224" mass="25582">MEHKIENNWNIFYESQTSCSVGKGRYVIEEAKSRPFPLSTEFVTDVCQLPSHDFSSEKYKAFLDKWGTHVVVEVELGYKERQVLYTTKEELLQSILADKSLDNIRNELLEVKQRNSPGERSSVVIDIDRLMESPFKKNHFTNNFENVVISQNDLKEAISIKVMSIATVLDGTFWQLGNAYLQNGYCTPSHLEDVGVNIAKAMTSYALESDARISKSRYTAYCAQ</sequence>
<dbReference type="Pfam" id="PF01823">
    <property type="entry name" value="MACPF"/>
    <property type="match status" value="1"/>
</dbReference>
<dbReference type="OrthoDB" id="1366754at2759"/>
<organism evidence="2 3">
    <name type="scientific">Stichopus japonicus</name>
    <name type="common">Sea cucumber</name>
    <dbReference type="NCBI Taxonomy" id="307972"/>
    <lineage>
        <taxon>Eukaryota</taxon>
        <taxon>Metazoa</taxon>
        <taxon>Echinodermata</taxon>
        <taxon>Eleutherozoa</taxon>
        <taxon>Echinozoa</taxon>
        <taxon>Holothuroidea</taxon>
        <taxon>Aspidochirotacea</taxon>
        <taxon>Aspidochirotida</taxon>
        <taxon>Stichopodidae</taxon>
        <taxon>Apostichopus</taxon>
    </lineage>
</organism>
<gene>
    <name evidence="2" type="ORF">BSL78_26122</name>
</gene>
<dbReference type="InterPro" id="IPR020864">
    <property type="entry name" value="MACPF"/>
</dbReference>
<accession>A0A2G8JMX0</accession>
<proteinExistence type="predicted"/>
<keyword evidence="3" id="KW-1185">Reference proteome</keyword>
<evidence type="ECO:0000259" key="1">
    <source>
        <dbReference type="Pfam" id="PF01823"/>
    </source>
</evidence>
<dbReference type="PANTHER" id="PTHR19324:SF33">
    <property type="entry name" value="MUCIN-5AC"/>
    <property type="match status" value="1"/>
</dbReference>
<reference evidence="2 3" key="1">
    <citation type="journal article" date="2017" name="PLoS Biol.">
        <title>The sea cucumber genome provides insights into morphological evolution and visceral regeneration.</title>
        <authorList>
            <person name="Zhang X."/>
            <person name="Sun L."/>
            <person name="Yuan J."/>
            <person name="Sun Y."/>
            <person name="Gao Y."/>
            <person name="Zhang L."/>
            <person name="Li S."/>
            <person name="Dai H."/>
            <person name="Hamel J.F."/>
            <person name="Liu C."/>
            <person name="Yu Y."/>
            <person name="Liu S."/>
            <person name="Lin W."/>
            <person name="Guo K."/>
            <person name="Jin S."/>
            <person name="Xu P."/>
            <person name="Storey K.B."/>
            <person name="Huan P."/>
            <person name="Zhang T."/>
            <person name="Zhou Y."/>
            <person name="Zhang J."/>
            <person name="Lin C."/>
            <person name="Li X."/>
            <person name="Xing L."/>
            <person name="Huo D."/>
            <person name="Sun M."/>
            <person name="Wang L."/>
            <person name="Mercier A."/>
            <person name="Li F."/>
            <person name="Yang H."/>
            <person name="Xiang J."/>
        </authorList>
    </citation>
    <scope>NUCLEOTIDE SEQUENCE [LARGE SCALE GENOMIC DNA]</scope>
    <source>
        <strain evidence="2">Shaxun</strain>
        <tissue evidence="2">Muscle</tissue>
    </source>
</reference>
<name>A0A2G8JMX0_STIJA</name>
<comment type="caution">
    <text evidence="2">The sequence shown here is derived from an EMBL/GenBank/DDBJ whole genome shotgun (WGS) entry which is preliminary data.</text>
</comment>
<dbReference type="EMBL" id="MRZV01001569">
    <property type="protein sequence ID" value="PIK37045.1"/>
    <property type="molecule type" value="Genomic_DNA"/>
</dbReference>
<dbReference type="AlphaFoldDB" id="A0A2G8JMX0"/>
<dbReference type="Proteomes" id="UP000230750">
    <property type="component" value="Unassembled WGS sequence"/>
</dbReference>
<evidence type="ECO:0000313" key="2">
    <source>
        <dbReference type="EMBL" id="PIK37045.1"/>
    </source>
</evidence>
<protein>
    <recommendedName>
        <fullName evidence="1">MACPF domain-containing protein</fullName>
    </recommendedName>
</protein>
<feature type="domain" description="MACPF" evidence="1">
    <location>
        <begin position="3"/>
        <end position="95"/>
    </location>
</feature>
<evidence type="ECO:0000313" key="3">
    <source>
        <dbReference type="Proteomes" id="UP000230750"/>
    </source>
</evidence>